<dbReference type="InterPro" id="IPR005828">
    <property type="entry name" value="MFS_sugar_transport-like"/>
</dbReference>
<dbReference type="InterPro" id="IPR050360">
    <property type="entry name" value="MFS_Sugar_Transporters"/>
</dbReference>
<evidence type="ECO:0000313" key="8">
    <source>
        <dbReference type="EMBL" id="KAL2798482.1"/>
    </source>
</evidence>
<comment type="caution">
    <text evidence="8">The sequence shown here is derived from an EMBL/GenBank/DDBJ whole genome shotgun (WGS) entry which is preliminary data.</text>
</comment>
<evidence type="ECO:0000256" key="6">
    <source>
        <dbReference type="SAM" id="Phobius"/>
    </source>
</evidence>
<dbReference type="InterPro" id="IPR036259">
    <property type="entry name" value="MFS_trans_sf"/>
</dbReference>
<comment type="subcellular location">
    <subcellularLocation>
        <location evidence="1">Membrane</location>
        <topology evidence="1">Multi-pass membrane protein</topology>
    </subcellularLocation>
</comment>
<dbReference type="Proteomes" id="UP001610563">
    <property type="component" value="Unassembled WGS sequence"/>
</dbReference>
<evidence type="ECO:0000256" key="4">
    <source>
        <dbReference type="ARBA" id="ARBA00022989"/>
    </source>
</evidence>
<feature type="transmembrane region" description="Helical" evidence="6">
    <location>
        <begin position="55"/>
        <end position="76"/>
    </location>
</feature>
<keyword evidence="9" id="KW-1185">Reference proteome</keyword>
<evidence type="ECO:0000256" key="3">
    <source>
        <dbReference type="ARBA" id="ARBA00022692"/>
    </source>
</evidence>
<feature type="transmembrane region" description="Helical" evidence="6">
    <location>
        <begin position="251"/>
        <end position="269"/>
    </location>
</feature>
<dbReference type="EMBL" id="JBFTWV010000013">
    <property type="protein sequence ID" value="KAL2798482.1"/>
    <property type="molecule type" value="Genomic_DNA"/>
</dbReference>
<dbReference type="Gene3D" id="1.20.1250.20">
    <property type="entry name" value="MFS general substrate transporter like domains"/>
    <property type="match status" value="1"/>
</dbReference>
<dbReference type="InterPro" id="IPR020846">
    <property type="entry name" value="MFS_dom"/>
</dbReference>
<feature type="transmembrane region" description="Helical" evidence="6">
    <location>
        <begin position="184"/>
        <end position="207"/>
    </location>
</feature>
<evidence type="ECO:0000256" key="1">
    <source>
        <dbReference type="ARBA" id="ARBA00004141"/>
    </source>
</evidence>
<reference evidence="8 9" key="1">
    <citation type="submission" date="2024-07" db="EMBL/GenBank/DDBJ databases">
        <title>Section-level genome sequencing and comparative genomics of Aspergillus sections Usti and Cavernicolus.</title>
        <authorList>
            <consortium name="Lawrence Berkeley National Laboratory"/>
            <person name="Nybo J.L."/>
            <person name="Vesth T.C."/>
            <person name="Theobald S."/>
            <person name="Frisvad J.C."/>
            <person name="Larsen T.O."/>
            <person name="Kjaerboelling I."/>
            <person name="Rothschild-Mancinelli K."/>
            <person name="Lyhne E.K."/>
            <person name="Kogle M.E."/>
            <person name="Barry K."/>
            <person name="Clum A."/>
            <person name="Na H."/>
            <person name="Ledsgaard L."/>
            <person name="Lin J."/>
            <person name="Lipzen A."/>
            <person name="Kuo A."/>
            <person name="Riley R."/>
            <person name="Mondo S."/>
            <person name="Labutti K."/>
            <person name="Haridas S."/>
            <person name="Pangalinan J."/>
            <person name="Salamov A.A."/>
            <person name="Simmons B.A."/>
            <person name="Magnuson J.K."/>
            <person name="Chen J."/>
            <person name="Drula E."/>
            <person name="Henrissat B."/>
            <person name="Wiebenga A."/>
            <person name="Lubbers R.J."/>
            <person name="Gomes A.C."/>
            <person name="Makela M.R."/>
            <person name="Stajich J."/>
            <person name="Grigoriev I.V."/>
            <person name="Mortensen U.H."/>
            <person name="De Vries R.P."/>
            <person name="Baker S.E."/>
            <person name="Andersen M.R."/>
        </authorList>
    </citation>
    <scope>NUCLEOTIDE SEQUENCE [LARGE SCALE GENOMIC DNA]</scope>
    <source>
        <strain evidence="8 9">CBS 209.92</strain>
    </source>
</reference>
<feature type="transmembrane region" description="Helical" evidence="6">
    <location>
        <begin position="318"/>
        <end position="336"/>
    </location>
</feature>
<keyword evidence="3 6" id="KW-0812">Transmembrane</keyword>
<keyword evidence="5 6" id="KW-0472">Membrane</keyword>
<dbReference type="PANTHER" id="PTHR48022:SF3">
    <property type="entry name" value="HEXOSE TRANSPORTER PROTEIN (AFU_ORTHOLOGUE AFUA_8G04480)-RELATED"/>
    <property type="match status" value="1"/>
</dbReference>
<feature type="transmembrane region" description="Helical" evidence="6">
    <location>
        <begin position="343"/>
        <end position="362"/>
    </location>
</feature>
<dbReference type="PANTHER" id="PTHR48022">
    <property type="entry name" value="PLASTIDIC GLUCOSE TRANSPORTER 4"/>
    <property type="match status" value="1"/>
</dbReference>
<dbReference type="SUPFAM" id="SSF103473">
    <property type="entry name" value="MFS general substrate transporter"/>
    <property type="match status" value="1"/>
</dbReference>
<feature type="transmembrane region" description="Helical" evidence="6">
    <location>
        <begin position="281"/>
        <end position="298"/>
    </location>
</feature>
<feature type="transmembrane region" description="Helical" evidence="6">
    <location>
        <begin position="26"/>
        <end position="49"/>
    </location>
</feature>
<organism evidence="8 9">
    <name type="scientific">Aspergillus keveii</name>
    <dbReference type="NCBI Taxonomy" id="714993"/>
    <lineage>
        <taxon>Eukaryota</taxon>
        <taxon>Fungi</taxon>
        <taxon>Dikarya</taxon>
        <taxon>Ascomycota</taxon>
        <taxon>Pezizomycotina</taxon>
        <taxon>Eurotiomycetes</taxon>
        <taxon>Eurotiomycetidae</taxon>
        <taxon>Eurotiales</taxon>
        <taxon>Aspergillaceae</taxon>
        <taxon>Aspergillus</taxon>
        <taxon>Aspergillus subgen. Nidulantes</taxon>
    </lineage>
</organism>
<evidence type="ECO:0000256" key="2">
    <source>
        <dbReference type="ARBA" id="ARBA00010992"/>
    </source>
</evidence>
<accession>A0ABR4GHP9</accession>
<evidence type="ECO:0000259" key="7">
    <source>
        <dbReference type="PROSITE" id="PS50850"/>
    </source>
</evidence>
<gene>
    <name evidence="8" type="ORF">BJX66DRAFT_347161</name>
</gene>
<evidence type="ECO:0000313" key="9">
    <source>
        <dbReference type="Proteomes" id="UP001610563"/>
    </source>
</evidence>
<dbReference type="PROSITE" id="PS50850">
    <property type="entry name" value="MFS"/>
    <property type="match status" value="1"/>
</dbReference>
<keyword evidence="4 6" id="KW-1133">Transmembrane helix</keyword>
<proteinExistence type="inferred from homology"/>
<comment type="similarity">
    <text evidence="2">Belongs to the major facilitator superfamily. Sugar transporter (TC 2.A.1.1) family.</text>
</comment>
<feature type="domain" description="Major facilitator superfamily (MFS) profile" evidence="7">
    <location>
        <begin position="1"/>
        <end position="366"/>
    </location>
</feature>
<sequence length="394" mass="43605">MFVVGKILGMMFVAPFSSRFGRKLPLILAMMICVAGAGIQAGAANFGMLVFSRCLLGFGSSLMMLPGPIIIAEIAYPTHRGKLTAMLNVFYCYGAILAACLEHDWGWRIPTLLQGATPALQLNFVWFVPESPRFLTAKGRIQEARNILVYHHAGGDQASPLVKRPRTSVAWSRVLRSPANRRRLLISAITGIASQWAGNAVISYYLALAHDEVGITDATQQAAINGGLQDFNLLAALGFESLLVNRLGRVLFLWSAVGMTCSYTALTIVNSRFAATQSKSLGYAFISIIFLFYFHYNIAMTPFLYSYPPEIWPYHLRTWGTAFTLITAYVSLIVALKTLDWRYYIIFCVLNAVYVLLVYFFSLERKGKTLEEVAEIFEGAARSRGGGNLEGKNV</sequence>
<evidence type="ECO:0000256" key="5">
    <source>
        <dbReference type="ARBA" id="ARBA00023136"/>
    </source>
</evidence>
<name>A0ABR4GHP9_9EURO</name>
<dbReference type="Pfam" id="PF00083">
    <property type="entry name" value="Sugar_tr"/>
    <property type="match status" value="1"/>
</dbReference>
<protein>
    <submittedName>
        <fullName evidence="8">General substrate transporter</fullName>
    </submittedName>
</protein>